<dbReference type="GO" id="GO:0005737">
    <property type="term" value="C:cytoplasm"/>
    <property type="evidence" value="ECO:0007669"/>
    <property type="project" value="TreeGrafter"/>
</dbReference>
<dbReference type="PANTHER" id="PTHR23422">
    <property type="entry name" value="DIPEPTIDYL PEPTIDASE III-RELATED"/>
    <property type="match status" value="1"/>
</dbReference>
<dbReference type="PANTHER" id="PTHR23422:SF9">
    <property type="entry name" value="ZN-DEPENDENT HYDROLASE"/>
    <property type="match status" value="1"/>
</dbReference>
<dbReference type="Pfam" id="PF03571">
    <property type="entry name" value="Peptidase_M49"/>
    <property type="match status" value="1"/>
</dbReference>
<evidence type="ECO:0000313" key="4">
    <source>
        <dbReference type="Proteomes" id="UP000664904"/>
    </source>
</evidence>
<keyword evidence="2 3" id="KW-0378">Hydrolase</keyword>
<dbReference type="Proteomes" id="UP000664904">
    <property type="component" value="Chromosome"/>
</dbReference>
<name>A0A975HLT1_9GAMM</name>
<organism evidence="3 4">
    <name type="scientific">Pseudoalteromonas xiamenensis</name>
    <dbReference type="NCBI Taxonomy" id="882626"/>
    <lineage>
        <taxon>Bacteria</taxon>
        <taxon>Pseudomonadati</taxon>
        <taxon>Pseudomonadota</taxon>
        <taxon>Gammaproteobacteria</taxon>
        <taxon>Alteromonadales</taxon>
        <taxon>Pseudoalteromonadaceae</taxon>
        <taxon>Pseudoalteromonas</taxon>
    </lineage>
</organism>
<keyword evidence="1" id="KW-0479">Metal-binding</keyword>
<protein>
    <submittedName>
        <fullName evidence="3">Zn-dependent hydrolase</fullName>
    </submittedName>
</protein>
<proteinExistence type="predicted"/>
<dbReference type="AlphaFoldDB" id="A0A975HLT1"/>
<keyword evidence="4" id="KW-1185">Reference proteome</keyword>
<dbReference type="EMBL" id="CP072133">
    <property type="protein sequence ID" value="QTH72369.1"/>
    <property type="molecule type" value="Genomic_DNA"/>
</dbReference>
<gene>
    <name evidence="3" type="ORF">J5O05_05855</name>
</gene>
<dbReference type="InterPro" id="IPR039461">
    <property type="entry name" value="Peptidase_M49"/>
</dbReference>
<dbReference type="PROSITE" id="PS51257">
    <property type="entry name" value="PROKAR_LIPOPROTEIN"/>
    <property type="match status" value="1"/>
</dbReference>
<evidence type="ECO:0000313" key="3">
    <source>
        <dbReference type="EMBL" id="QTH72369.1"/>
    </source>
</evidence>
<reference evidence="3" key="1">
    <citation type="submission" date="2021-03" db="EMBL/GenBank/DDBJ databases">
        <title>Complete Genome of Pseudoalteromonas xiamenensis STKMTI.2, a new potential marine bacterium producing anti-Vibrio compounds.</title>
        <authorList>
            <person name="Handayani D.P."/>
            <person name="Isnansetyo A."/>
            <person name="Istiqomah I."/>
            <person name="Jumina J."/>
        </authorList>
    </citation>
    <scope>NUCLEOTIDE SEQUENCE</scope>
    <source>
        <strain evidence="3">STKMTI.2</strain>
    </source>
</reference>
<dbReference type="GO" id="GO:0046872">
    <property type="term" value="F:metal ion binding"/>
    <property type="evidence" value="ECO:0007669"/>
    <property type="project" value="UniProtKB-KW"/>
</dbReference>
<dbReference type="RefSeq" id="WP_208843994.1">
    <property type="nucleotide sequence ID" value="NZ_CP072133.1"/>
</dbReference>
<evidence type="ECO:0000256" key="1">
    <source>
        <dbReference type="ARBA" id="ARBA00022723"/>
    </source>
</evidence>
<dbReference type="GO" id="GO:0008239">
    <property type="term" value="F:dipeptidyl-peptidase activity"/>
    <property type="evidence" value="ECO:0007669"/>
    <property type="project" value="TreeGrafter"/>
</dbReference>
<accession>A0A975HLT1</accession>
<dbReference type="KEGG" id="pxi:J5O05_05855"/>
<evidence type="ECO:0000256" key="2">
    <source>
        <dbReference type="ARBA" id="ARBA00022801"/>
    </source>
</evidence>
<dbReference type="Gene3D" id="3.30.540.30">
    <property type="match status" value="1"/>
</dbReference>
<sequence length="560" mass="62623">MKLSKLSHALMLTGLLGLTACSEPAKQTSAPAAKETSTQSYTLTNAERSRLGIYTEVSLTSDLSHFSANQKQMIAKLIDASKIMDDLFWKQAFGMDKAAFLANINDAEVRQFADINYGPWDRLNGDKPFLTGFEEKALGAEFYPHDMTKEELNGSTVKDKNGLYSVVRRDDKGQLYSVPYSDFYKKEIDEVAKLLREASVLAEDKEFANYLTLRADALVNNDYQPSDFAWMDMKNNPVDIVIGPIETYEDQLFGYRAAFESYVLVKDLAWSERLAKFAAFLPELQKDLPVDAKYKQETPGSDADLNAYDVIYYAGHSNAGSKTIAINLPNDEQVQLEKGTRRLQLKNAMRAKFDKIMVPISEQLIVPSQRQHITFDAFFANTMFHEVAHGLGIKNTITNKGTVRQSLQEHASALEEGKADILGLYMVEQLLKKGEITEGTLEDYYITFMAGIFRSVRFGASSAHGKANMIRFNFFKEQGAFSRNAEGLYEVDMEKMAKAMENLSRLILTIQGDGDYERVSALIASHGEIKAELASDLEKLAKANIPVDVTFKQGKAVLGL</sequence>